<dbReference type="PANTHER" id="PTHR20941:SF1">
    <property type="entry name" value="FOLIC ACID SYNTHESIS PROTEIN FOL1"/>
    <property type="match status" value="1"/>
</dbReference>
<comment type="catalytic activity">
    <reaction evidence="1">
        <text>(7,8-dihydropterin-6-yl)methyl diphosphate + 4-aminobenzoate = 7,8-dihydropteroate + diphosphate</text>
        <dbReference type="Rhea" id="RHEA:19949"/>
        <dbReference type="ChEBI" id="CHEBI:17836"/>
        <dbReference type="ChEBI" id="CHEBI:17839"/>
        <dbReference type="ChEBI" id="CHEBI:33019"/>
        <dbReference type="ChEBI" id="CHEBI:72950"/>
        <dbReference type="EC" id="2.5.1.15"/>
    </reaction>
</comment>
<evidence type="ECO:0000256" key="8">
    <source>
        <dbReference type="ARBA" id="ARBA00022909"/>
    </source>
</evidence>
<comment type="caution">
    <text evidence="10">The sequence shown here is derived from an EMBL/GenBank/DDBJ whole genome shotgun (WGS) entry which is preliminary data.</text>
</comment>
<dbReference type="EC" id="2.5.1.15" evidence="4"/>
<dbReference type="PROSITE" id="PS00793">
    <property type="entry name" value="DHPS_2"/>
    <property type="match status" value="1"/>
</dbReference>
<proteinExistence type="predicted"/>
<dbReference type="GO" id="GO:0046656">
    <property type="term" value="P:folic acid biosynthetic process"/>
    <property type="evidence" value="ECO:0007669"/>
    <property type="project" value="UniProtKB-KW"/>
</dbReference>
<dbReference type="GO" id="GO:0004156">
    <property type="term" value="F:dihydropteroate synthase activity"/>
    <property type="evidence" value="ECO:0007669"/>
    <property type="project" value="UniProtKB-EC"/>
</dbReference>
<feature type="domain" description="Pterin-binding" evidence="9">
    <location>
        <begin position="13"/>
        <end position="261"/>
    </location>
</feature>
<evidence type="ECO:0000259" key="9">
    <source>
        <dbReference type="PROSITE" id="PS50972"/>
    </source>
</evidence>
<name>A0A832RSZ0_9EURY</name>
<evidence type="ECO:0000256" key="7">
    <source>
        <dbReference type="ARBA" id="ARBA00022842"/>
    </source>
</evidence>
<evidence type="ECO:0000256" key="3">
    <source>
        <dbReference type="ARBA" id="ARBA00004763"/>
    </source>
</evidence>
<evidence type="ECO:0000313" key="10">
    <source>
        <dbReference type="EMBL" id="HIH69808.1"/>
    </source>
</evidence>
<keyword evidence="8" id="KW-0289">Folate biosynthesis</keyword>
<dbReference type="AlphaFoldDB" id="A0A832RSZ0"/>
<dbReference type="Gene3D" id="3.20.20.20">
    <property type="entry name" value="Dihydropteroate synthase-like"/>
    <property type="match status" value="1"/>
</dbReference>
<evidence type="ECO:0000256" key="2">
    <source>
        <dbReference type="ARBA" id="ARBA00001946"/>
    </source>
</evidence>
<evidence type="ECO:0000313" key="11">
    <source>
        <dbReference type="Proteomes" id="UP000600363"/>
    </source>
</evidence>
<evidence type="ECO:0000256" key="1">
    <source>
        <dbReference type="ARBA" id="ARBA00000012"/>
    </source>
</evidence>
<dbReference type="Proteomes" id="UP000600363">
    <property type="component" value="Unassembled WGS sequence"/>
</dbReference>
<dbReference type="GO" id="GO:0046872">
    <property type="term" value="F:metal ion binding"/>
    <property type="evidence" value="ECO:0007669"/>
    <property type="project" value="UniProtKB-KW"/>
</dbReference>
<dbReference type="GO" id="GO:0046654">
    <property type="term" value="P:tetrahydrofolate biosynthetic process"/>
    <property type="evidence" value="ECO:0007669"/>
    <property type="project" value="TreeGrafter"/>
</dbReference>
<keyword evidence="7" id="KW-0460">Magnesium</keyword>
<keyword evidence="6" id="KW-0479">Metal-binding</keyword>
<organism evidence="10 11">
    <name type="scientific">Methermicoccus shengliensis</name>
    <dbReference type="NCBI Taxonomy" id="660064"/>
    <lineage>
        <taxon>Archaea</taxon>
        <taxon>Methanobacteriati</taxon>
        <taxon>Methanobacteriota</taxon>
        <taxon>Stenosarchaea group</taxon>
        <taxon>Methanomicrobia</taxon>
        <taxon>Methanosarcinales</taxon>
        <taxon>Methermicoccaceae</taxon>
        <taxon>Methermicoccus</taxon>
    </lineage>
</organism>
<dbReference type="RefSeq" id="WP_052353167.1">
    <property type="nucleotide sequence ID" value="NZ_DUIH01000013.1"/>
</dbReference>
<dbReference type="SUPFAM" id="SSF51717">
    <property type="entry name" value="Dihydropteroate synthetase-like"/>
    <property type="match status" value="1"/>
</dbReference>
<dbReference type="EMBL" id="DUIH01000013">
    <property type="protein sequence ID" value="HIH69808.1"/>
    <property type="molecule type" value="Genomic_DNA"/>
</dbReference>
<dbReference type="NCBIfam" id="TIGR01496">
    <property type="entry name" value="DHPS"/>
    <property type="match status" value="1"/>
</dbReference>
<dbReference type="Pfam" id="PF00809">
    <property type="entry name" value="Pterin_bind"/>
    <property type="match status" value="1"/>
</dbReference>
<reference evidence="10" key="1">
    <citation type="journal article" date="2020" name="bioRxiv">
        <title>A rank-normalized archaeal taxonomy based on genome phylogeny resolves widespread incomplete and uneven classifications.</title>
        <authorList>
            <person name="Rinke C."/>
            <person name="Chuvochina M."/>
            <person name="Mussig A.J."/>
            <person name="Chaumeil P.-A."/>
            <person name="Waite D.W."/>
            <person name="Whitman W.B."/>
            <person name="Parks D.H."/>
            <person name="Hugenholtz P."/>
        </authorList>
    </citation>
    <scope>NUCLEOTIDE SEQUENCE</scope>
    <source>
        <strain evidence="10">UBA12518</strain>
    </source>
</reference>
<dbReference type="PROSITE" id="PS50972">
    <property type="entry name" value="PTERIN_BINDING"/>
    <property type="match status" value="1"/>
</dbReference>
<dbReference type="InterPro" id="IPR006390">
    <property type="entry name" value="DHP_synth_dom"/>
</dbReference>
<dbReference type="PANTHER" id="PTHR20941">
    <property type="entry name" value="FOLATE SYNTHESIS PROTEINS"/>
    <property type="match status" value="1"/>
</dbReference>
<evidence type="ECO:0000256" key="4">
    <source>
        <dbReference type="ARBA" id="ARBA00012458"/>
    </source>
</evidence>
<evidence type="ECO:0000256" key="6">
    <source>
        <dbReference type="ARBA" id="ARBA00022723"/>
    </source>
</evidence>
<sequence length="271" mass="29598">MRAKDVLRRDGRCAIMGVINLSSESFYEGSYCPPSRISDTIERMMEQGADIVDVGARSTAPNAPHISVREELERVEEAMSALDGDEEVLISVDTQYAKVAEKALSLGAHIVNDVSGLTCDSALARVVNDYECPIVLMASCVRRGDGLGLAHSLECARRTLERAERLGVDSESIILDPAIGRWTPQRCALHDLELLDGLEHFKQMGFPLLIGVSRKSFIGEVLGVPPQERLYGSLGATAIAAYKGADIIRTHDVMETLHTVRVVEAIRRKAP</sequence>
<comment type="cofactor">
    <cofactor evidence="2">
        <name>Mg(2+)</name>
        <dbReference type="ChEBI" id="CHEBI:18420"/>
    </cofactor>
</comment>
<protein>
    <recommendedName>
        <fullName evidence="4">dihydropteroate synthase</fullName>
        <ecNumber evidence="4">2.5.1.15</ecNumber>
    </recommendedName>
</protein>
<dbReference type="InterPro" id="IPR045031">
    <property type="entry name" value="DHP_synth-like"/>
</dbReference>
<evidence type="ECO:0000256" key="5">
    <source>
        <dbReference type="ARBA" id="ARBA00022679"/>
    </source>
</evidence>
<comment type="pathway">
    <text evidence="3">Cofactor biosynthesis; tetrahydrofolate biosynthesis; 7,8-dihydrofolate from 2-amino-4-hydroxy-6-hydroxymethyl-7,8-dihydropteridine diphosphate and 4-aminobenzoate: step 1/2.</text>
</comment>
<dbReference type="InterPro" id="IPR011005">
    <property type="entry name" value="Dihydropteroate_synth-like_sf"/>
</dbReference>
<dbReference type="InterPro" id="IPR000489">
    <property type="entry name" value="Pterin-binding_dom"/>
</dbReference>
<accession>A0A832RSZ0</accession>
<keyword evidence="5 10" id="KW-0808">Transferase</keyword>
<gene>
    <name evidence="10" type="primary">folP</name>
    <name evidence="10" type="ORF">HA299_04215</name>
</gene>